<dbReference type="InterPro" id="IPR025252">
    <property type="entry name" value="DUF4200"/>
</dbReference>
<evidence type="ECO:0000256" key="2">
    <source>
        <dbReference type="SAM" id="Coils"/>
    </source>
</evidence>
<feature type="domain" description="DUF4200" evidence="3">
    <location>
        <begin position="61"/>
        <end position="177"/>
    </location>
</feature>
<gene>
    <name evidence="4" type="primary">SI:CH1073-416D2.4</name>
</gene>
<evidence type="ECO:0000313" key="5">
    <source>
        <dbReference type="Proteomes" id="UP000008672"/>
    </source>
</evidence>
<keyword evidence="1 2" id="KW-0175">Coiled coil</keyword>
<dbReference type="InParanoid" id="H3A6X9"/>
<sequence>SNADPRFLLQVENRRKFVFVTQLGEKRDEENENIKHVPVITEAADKILDAGINTLQRTRVLKKIVEVNQVDAELNAKKEEHRKRMEVLALKREELEKKKQAYEELVLNFDKFLRDNEAKRIRATQNYQKQVKENKIKESEKNGLVQDLEKLRIRQQMLHERVAKCKIFEDFLLHAVERLPQNYLEFGADSAVMALIKRYDTLRSTNEILLSRLASLSDELEKSQHHLETLDQRHNTTKLMINTELSELQMKYDKVQKKNKQSELKINVNKGYLRSQTVELGSLLMAVANLADQCHLKHYGPLHKMDLTSKLDMIKEFYLEKVDVAQMATQ</sequence>
<feature type="coiled-coil region" evidence="2">
    <location>
        <begin position="213"/>
        <end position="265"/>
    </location>
</feature>
<dbReference type="EMBL" id="AFYH01215267">
    <property type="status" value="NOT_ANNOTATED_CDS"/>
    <property type="molecule type" value="Genomic_DNA"/>
</dbReference>
<protein>
    <submittedName>
        <fullName evidence="4">Si:ch1073-416d2.4</fullName>
    </submittedName>
</protein>
<dbReference type="OMA" id="RRAIHKY"/>
<dbReference type="Pfam" id="PF13863">
    <property type="entry name" value="DUF4200"/>
    <property type="match status" value="1"/>
</dbReference>
<dbReference type="AlphaFoldDB" id="H3A6X9"/>
<keyword evidence="5" id="KW-1185">Reference proteome</keyword>
<dbReference type="PANTHER" id="PTHR21683:SF18">
    <property type="entry name" value="COILED-COIL DOMAIN-CONTAINING PROTEIN 42 HOMOLOG"/>
    <property type="match status" value="1"/>
</dbReference>
<dbReference type="GO" id="GO:0005856">
    <property type="term" value="C:cytoskeleton"/>
    <property type="evidence" value="ECO:0007669"/>
    <property type="project" value="UniProtKB-ARBA"/>
</dbReference>
<evidence type="ECO:0000256" key="1">
    <source>
        <dbReference type="ARBA" id="ARBA00023054"/>
    </source>
</evidence>
<organism evidence="4 5">
    <name type="scientific">Latimeria chalumnae</name>
    <name type="common">Coelacanth</name>
    <dbReference type="NCBI Taxonomy" id="7897"/>
    <lineage>
        <taxon>Eukaryota</taxon>
        <taxon>Metazoa</taxon>
        <taxon>Chordata</taxon>
        <taxon>Craniata</taxon>
        <taxon>Vertebrata</taxon>
        <taxon>Euteleostomi</taxon>
        <taxon>Coelacanthiformes</taxon>
        <taxon>Coelacanthidae</taxon>
        <taxon>Latimeria</taxon>
    </lineage>
</organism>
<dbReference type="Bgee" id="ENSLACG00000004804">
    <property type="expression patterns" value="Expressed in post-anal tail muscle and 4 other cell types or tissues"/>
</dbReference>
<dbReference type="Ensembl" id="ENSLACT00000005448.1">
    <property type="protein sequence ID" value="ENSLACP00000005400.1"/>
    <property type="gene ID" value="ENSLACG00000004804.1"/>
</dbReference>
<dbReference type="GeneTree" id="ENSGT00730000112193"/>
<dbReference type="HOGENOM" id="CLU_049381_0_0_1"/>
<evidence type="ECO:0000259" key="3">
    <source>
        <dbReference type="Pfam" id="PF13863"/>
    </source>
</evidence>
<reference evidence="4" key="2">
    <citation type="submission" date="2025-08" db="UniProtKB">
        <authorList>
            <consortium name="Ensembl"/>
        </authorList>
    </citation>
    <scope>IDENTIFICATION</scope>
</reference>
<accession>H3A6X9</accession>
<proteinExistence type="predicted"/>
<dbReference type="Proteomes" id="UP000008672">
    <property type="component" value="Unassembled WGS sequence"/>
</dbReference>
<feature type="coiled-coil region" evidence="2">
    <location>
        <begin position="78"/>
        <end position="108"/>
    </location>
</feature>
<dbReference type="InterPro" id="IPR051147">
    <property type="entry name" value="CFAP_domain-containing"/>
</dbReference>
<name>H3A6X9_LATCH</name>
<reference evidence="5" key="1">
    <citation type="submission" date="2011-08" db="EMBL/GenBank/DDBJ databases">
        <title>The draft genome of Latimeria chalumnae.</title>
        <authorList>
            <person name="Di Palma F."/>
            <person name="Alfoldi J."/>
            <person name="Johnson J."/>
            <person name="Berlin A."/>
            <person name="Gnerre S."/>
            <person name="Jaffe D."/>
            <person name="MacCallum I."/>
            <person name="Young S."/>
            <person name="Walker B.J."/>
            <person name="Lander E."/>
            <person name="Lindblad-Toh K."/>
        </authorList>
    </citation>
    <scope>NUCLEOTIDE SEQUENCE [LARGE SCALE GENOMIC DNA]</scope>
    <source>
        <strain evidence="5">Wild caught</strain>
    </source>
</reference>
<dbReference type="EMBL" id="AFYH01215268">
    <property type="status" value="NOT_ANNOTATED_CDS"/>
    <property type="molecule type" value="Genomic_DNA"/>
</dbReference>
<dbReference type="STRING" id="7897.ENSLACP00000005400"/>
<reference evidence="4" key="3">
    <citation type="submission" date="2025-09" db="UniProtKB">
        <authorList>
            <consortium name="Ensembl"/>
        </authorList>
    </citation>
    <scope>IDENTIFICATION</scope>
</reference>
<evidence type="ECO:0000313" key="4">
    <source>
        <dbReference type="Ensembl" id="ENSLACP00000005400.1"/>
    </source>
</evidence>
<dbReference type="eggNOG" id="ENOG502QRWF">
    <property type="taxonomic scope" value="Eukaryota"/>
</dbReference>
<dbReference type="PANTHER" id="PTHR21683">
    <property type="entry name" value="COILED-COIL DOMAIN-CONTAINING PROTEIN 42 LIKE-2-LIKE-RELATED"/>
    <property type="match status" value="1"/>
</dbReference>